<sequence length="379" mass="43618">MNRRSFILTSTALTLSSLMGGCQQNYDLTILLLQGSIPVQLITAFNQELNQGKNINFKPQTNLGEIYKLLQKWQGKNPPSKPESGLQLPSLPFTSSEIKKADIVTLGNYWLSLAIKENLIKPLNQDNLTNWDRIPPRFQNLVTRNQQGNIDSNGQIWGAPYRWGYTMIAYREDKLAPFGFTPQDWTDLWRIELKNQISLLNQPREIIGLILKKMGYSYNTENIEEISDLKQELITLNNQVKFYNSTNYLQPLINGDTWLAVGWSTDILPILEQHRNIKAIIPQSGTSIWADVWVNPYESNINEEKLTEIYRWINYCWQEDSATRINFFTKGNSPLLSGENAENRLTMSQEVFAKSDFIEPLSEVVMAKYNKIWQGLNNG</sequence>
<organism evidence="6 7">
    <name type="scientific">Cyanobacterium stanieri LEGE 03274</name>
    <dbReference type="NCBI Taxonomy" id="1828756"/>
    <lineage>
        <taxon>Bacteria</taxon>
        <taxon>Bacillati</taxon>
        <taxon>Cyanobacteriota</taxon>
        <taxon>Cyanophyceae</taxon>
        <taxon>Oscillatoriophycideae</taxon>
        <taxon>Chroococcales</taxon>
        <taxon>Geminocystaceae</taxon>
        <taxon>Cyanobacterium</taxon>
    </lineage>
</organism>
<dbReference type="PANTHER" id="PTHR30222:SF17">
    <property type="entry name" value="SPERMIDINE_PUTRESCINE-BINDING PERIPLASMIC PROTEIN"/>
    <property type="match status" value="1"/>
</dbReference>
<evidence type="ECO:0000256" key="5">
    <source>
        <dbReference type="SAM" id="Coils"/>
    </source>
</evidence>
<keyword evidence="5" id="KW-0175">Coiled coil</keyword>
<dbReference type="EMBL" id="JADEWC010000007">
    <property type="protein sequence ID" value="MBE9222018.1"/>
    <property type="molecule type" value="Genomic_DNA"/>
</dbReference>
<gene>
    <name evidence="6" type="ORF">IQ215_04835</name>
</gene>
<dbReference type="RefSeq" id="WP_193800180.1">
    <property type="nucleotide sequence ID" value="NZ_JADEWC010000007.1"/>
</dbReference>
<evidence type="ECO:0000313" key="6">
    <source>
        <dbReference type="EMBL" id="MBE9222018.1"/>
    </source>
</evidence>
<keyword evidence="4" id="KW-0574">Periplasm</keyword>
<comment type="subcellular location">
    <subcellularLocation>
        <location evidence="1">Periplasm</location>
    </subcellularLocation>
</comment>
<evidence type="ECO:0000256" key="2">
    <source>
        <dbReference type="ARBA" id="ARBA00022448"/>
    </source>
</evidence>
<keyword evidence="7" id="KW-1185">Reference proteome</keyword>
<comment type="caution">
    <text evidence="6">The sequence shown here is derived from an EMBL/GenBank/DDBJ whole genome shotgun (WGS) entry which is preliminary data.</text>
</comment>
<dbReference type="PROSITE" id="PS51257">
    <property type="entry name" value="PROKAR_LIPOPROTEIN"/>
    <property type="match status" value="1"/>
</dbReference>
<evidence type="ECO:0000256" key="4">
    <source>
        <dbReference type="ARBA" id="ARBA00022764"/>
    </source>
</evidence>
<proteinExistence type="predicted"/>
<keyword evidence="2" id="KW-0813">Transport</keyword>
<name>A0ABR9V2A8_9CHRO</name>
<feature type="coiled-coil region" evidence="5">
    <location>
        <begin position="219"/>
        <end position="246"/>
    </location>
</feature>
<dbReference type="SUPFAM" id="SSF53850">
    <property type="entry name" value="Periplasmic binding protein-like II"/>
    <property type="match status" value="1"/>
</dbReference>
<keyword evidence="3" id="KW-0732">Signal</keyword>
<evidence type="ECO:0000256" key="1">
    <source>
        <dbReference type="ARBA" id="ARBA00004418"/>
    </source>
</evidence>
<dbReference type="PANTHER" id="PTHR30222">
    <property type="entry name" value="SPERMIDINE/PUTRESCINE-BINDING PERIPLASMIC PROTEIN"/>
    <property type="match status" value="1"/>
</dbReference>
<dbReference type="Proteomes" id="UP000654604">
    <property type="component" value="Unassembled WGS sequence"/>
</dbReference>
<accession>A0ABR9V2A8</accession>
<reference evidence="6 7" key="1">
    <citation type="submission" date="2020-10" db="EMBL/GenBank/DDBJ databases">
        <authorList>
            <person name="Castelo-Branco R."/>
            <person name="Eusebio N."/>
            <person name="Adriana R."/>
            <person name="Vieira A."/>
            <person name="Brugerolle De Fraissinette N."/>
            <person name="Rezende De Castro R."/>
            <person name="Schneider M.P."/>
            <person name="Vasconcelos V."/>
            <person name="Leao P.N."/>
        </authorList>
    </citation>
    <scope>NUCLEOTIDE SEQUENCE [LARGE SCALE GENOMIC DNA]</scope>
    <source>
        <strain evidence="6 7">LEGE 03274</strain>
    </source>
</reference>
<dbReference type="Pfam" id="PF13343">
    <property type="entry name" value="SBP_bac_6"/>
    <property type="match status" value="1"/>
</dbReference>
<protein>
    <submittedName>
        <fullName evidence="6">Extracellular solute-binding protein</fullName>
    </submittedName>
</protein>
<evidence type="ECO:0000313" key="7">
    <source>
        <dbReference type="Proteomes" id="UP000654604"/>
    </source>
</evidence>
<dbReference type="PRINTS" id="PR00909">
    <property type="entry name" value="SPERMDNBNDNG"/>
</dbReference>
<dbReference type="InterPro" id="IPR001188">
    <property type="entry name" value="Sperm_putr-bd"/>
</dbReference>
<dbReference type="Gene3D" id="3.40.190.10">
    <property type="entry name" value="Periplasmic binding protein-like II"/>
    <property type="match status" value="2"/>
</dbReference>
<evidence type="ECO:0000256" key="3">
    <source>
        <dbReference type="ARBA" id="ARBA00022729"/>
    </source>
</evidence>